<feature type="compositionally biased region" description="Basic and acidic residues" evidence="6">
    <location>
        <begin position="263"/>
        <end position="272"/>
    </location>
</feature>
<feature type="region of interest" description="Disordered" evidence="6">
    <location>
        <begin position="242"/>
        <end position="276"/>
    </location>
</feature>
<feature type="region of interest" description="Disordered" evidence="6">
    <location>
        <begin position="507"/>
        <end position="865"/>
    </location>
</feature>
<dbReference type="SMART" id="SM00494">
    <property type="entry name" value="ChtBD2"/>
    <property type="match status" value="3"/>
</dbReference>
<evidence type="ECO:0000313" key="10">
    <source>
        <dbReference type="Proteomes" id="UP000318571"/>
    </source>
</evidence>
<dbReference type="AlphaFoldDB" id="A0A553P1A1"/>
<dbReference type="InterPro" id="IPR051940">
    <property type="entry name" value="Chitin_bind-dev_reg"/>
</dbReference>
<keyword evidence="2 7" id="KW-0732">Signal</keyword>
<evidence type="ECO:0000256" key="4">
    <source>
        <dbReference type="ARBA" id="ARBA00023157"/>
    </source>
</evidence>
<dbReference type="Proteomes" id="UP000318571">
    <property type="component" value="Chromosome 7"/>
</dbReference>
<feature type="compositionally biased region" description="Polar residues" evidence="6">
    <location>
        <begin position="624"/>
        <end position="639"/>
    </location>
</feature>
<sequence>MNVAVLCSLVICSQLGHVRTQKFECPDKDGLFPHPQQCDRYFQCQNGEANRMLCPDGLVFDPDKVGTTEDACDHIQNTKHKCEGKPDLQRPKPGDGFCPRQNGVYPSPDPTECDKFYSCLNGVGSVTQCANGLHFDPEIGTCVWARESSRKGCLSVSERDQQKVQATPQVSTEGPAEALSNGFTCPGGKLGIHISLPHPNSCHLYYVCQNGVTPSEAGCGNNLVFNPQTARCDDPENVPGCENTFKKNKPKRQSALPRSQGRQRSESSREEQESGLDVAQFAKFIEILTNPKVKSILKPENKFTSRFIPRVRPTQRENEIQERKEDQDQEREDKEEAEEAIPDNQEEREKEKAEDNDDQQSESDVDDNRTSLPGKRFSLRRPFGAGRRPGFPFRRRNQDGTLRGRNSQSKEERDDEANDEKQDQEQPENTDESQRGSGTLPEKEDDMKKIAAMGEQLLRSLARPRSRPARVRNQRPQVEQIAELLNEEEHGEFQEDFGDFLEEFKKKKKEENNFRNRFQRPRSRARLPSSPSFPSVEVDDQNSPERTFERTFDRTPDRTPERIPDRTPDRTLDRNSDRTPERTPDRQSSNLRPSPPKLTIAGKPTPLPVSVPQLEGDARFPHFTSFSATGEATEEPQTTQEDENILKRPAELPFQSSPTRSRQPARRPPALEFDEPSTETTAPVTRVAEGDRGRKPIEADHSTPFDARPTFTSDSASRARGNPPLAPASNEPFTAFQNFPAFPRGVDNEQQRTENGPPPRSPQTTAVNQRPPSQFSSVSNTVFHDPGSQSSSFFNFQRPEFQAQPAVPQQRQQPQPPTSDPNTAARFQGQPTFQTFSAFPQPARFEARPSPQSGSSFTLTPSQSQQSNSFFSIFNPAAFSSPNVRSQRAIPNSVQEPNEERNEAKISPPANYQRVEFNFPTPEFGGFVPVDRTERMDKIFWQERDIPTDSSDRLQREIKSPPTQYQTYSYQSSLPRDVSVAGTIRSRSSRSIGDARRRRQMRKRL</sequence>
<feature type="compositionally biased region" description="Acidic residues" evidence="6">
    <location>
        <begin position="335"/>
        <end position="344"/>
    </location>
</feature>
<feature type="compositionally biased region" description="Basic and acidic residues" evidence="6">
    <location>
        <begin position="546"/>
        <end position="585"/>
    </location>
</feature>
<dbReference type="PROSITE" id="PS50940">
    <property type="entry name" value="CHIT_BIND_II"/>
    <property type="match status" value="3"/>
</dbReference>
<feature type="region of interest" description="Disordered" evidence="6">
    <location>
        <begin position="307"/>
        <end position="477"/>
    </location>
</feature>
<feature type="compositionally biased region" description="Basic residues" evidence="6">
    <location>
        <begin position="996"/>
        <end position="1005"/>
    </location>
</feature>
<feature type="chain" id="PRO_5022029682" description="Chitin-binding type-2 domain-containing protein" evidence="7">
    <location>
        <begin position="21"/>
        <end position="1005"/>
    </location>
</feature>
<feature type="signal peptide" evidence="7">
    <location>
        <begin position="1"/>
        <end position="20"/>
    </location>
</feature>
<evidence type="ECO:0000256" key="3">
    <source>
        <dbReference type="ARBA" id="ARBA00022737"/>
    </source>
</evidence>
<feature type="compositionally biased region" description="Basic and acidic residues" evidence="6">
    <location>
        <begin position="688"/>
        <end position="703"/>
    </location>
</feature>
<evidence type="ECO:0000256" key="6">
    <source>
        <dbReference type="SAM" id="MobiDB-lite"/>
    </source>
</evidence>
<gene>
    <name evidence="9" type="ORF">TCAL_00276</name>
</gene>
<feature type="compositionally biased region" description="Low complexity" evidence="6">
    <location>
        <begin position="526"/>
        <end position="535"/>
    </location>
</feature>
<evidence type="ECO:0000256" key="2">
    <source>
        <dbReference type="ARBA" id="ARBA00022729"/>
    </source>
</evidence>
<organism evidence="9 10">
    <name type="scientific">Tigriopus californicus</name>
    <name type="common">Marine copepod</name>
    <dbReference type="NCBI Taxonomy" id="6832"/>
    <lineage>
        <taxon>Eukaryota</taxon>
        <taxon>Metazoa</taxon>
        <taxon>Ecdysozoa</taxon>
        <taxon>Arthropoda</taxon>
        <taxon>Crustacea</taxon>
        <taxon>Multicrustacea</taxon>
        <taxon>Hexanauplia</taxon>
        <taxon>Copepoda</taxon>
        <taxon>Harpacticoida</taxon>
        <taxon>Harpacticidae</taxon>
        <taxon>Tigriopus</taxon>
    </lineage>
</organism>
<dbReference type="Gene3D" id="2.170.140.10">
    <property type="entry name" value="Chitin binding domain"/>
    <property type="match status" value="3"/>
</dbReference>
<dbReference type="PANTHER" id="PTHR23301:SF110">
    <property type="entry name" value="LD43683P-RELATED"/>
    <property type="match status" value="1"/>
</dbReference>
<name>A0A553P1A1_TIGCA</name>
<evidence type="ECO:0000259" key="8">
    <source>
        <dbReference type="PROSITE" id="PS50940"/>
    </source>
</evidence>
<feature type="compositionally biased region" description="Polar residues" evidence="6">
    <location>
        <begin position="961"/>
        <end position="974"/>
    </location>
</feature>
<feature type="domain" description="Chitin-binding type-2" evidence="8">
    <location>
        <begin position="22"/>
        <end position="84"/>
    </location>
</feature>
<keyword evidence="1" id="KW-0147">Chitin-binding</keyword>
<feature type="domain" description="Chitin-binding type-2" evidence="8">
    <location>
        <begin position="182"/>
        <end position="243"/>
    </location>
</feature>
<feature type="domain" description="Chitin-binding type-2" evidence="8">
    <location>
        <begin position="95"/>
        <end position="155"/>
    </location>
</feature>
<keyword evidence="5" id="KW-0325">Glycoprotein</keyword>
<feature type="compositionally biased region" description="Polar residues" evidence="6">
    <location>
        <begin position="881"/>
        <end position="896"/>
    </location>
</feature>
<feature type="compositionally biased region" description="Polar residues" evidence="6">
    <location>
        <begin position="850"/>
        <end position="861"/>
    </location>
</feature>
<keyword evidence="3" id="KW-0677">Repeat</keyword>
<evidence type="ECO:0000313" key="9">
    <source>
        <dbReference type="EMBL" id="TRY71468.1"/>
    </source>
</evidence>
<dbReference type="Pfam" id="PF01607">
    <property type="entry name" value="CBM_14"/>
    <property type="match status" value="3"/>
</dbReference>
<dbReference type="InterPro" id="IPR002557">
    <property type="entry name" value="Chitin-bd_dom"/>
</dbReference>
<feature type="compositionally biased region" description="Polar residues" evidence="6">
    <location>
        <begin position="762"/>
        <end position="795"/>
    </location>
</feature>
<keyword evidence="4" id="KW-1015">Disulfide bond</keyword>
<feature type="compositionally biased region" description="Basic residues" evidence="6">
    <location>
        <begin position="462"/>
        <end position="473"/>
    </location>
</feature>
<evidence type="ECO:0000256" key="7">
    <source>
        <dbReference type="SAM" id="SignalP"/>
    </source>
</evidence>
<feature type="region of interest" description="Disordered" evidence="6">
    <location>
        <begin position="943"/>
        <end position="1005"/>
    </location>
</feature>
<feature type="compositionally biased region" description="Low complexity" evidence="6">
    <location>
        <begin position="380"/>
        <end position="392"/>
    </location>
</feature>
<reference evidence="9 10" key="1">
    <citation type="journal article" date="2018" name="Nat. Ecol. Evol.">
        <title>Genomic signatures of mitonuclear coevolution across populations of Tigriopus californicus.</title>
        <authorList>
            <person name="Barreto F.S."/>
            <person name="Watson E.T."/>
            <person name="Lima T.G."/>
            <person name="Willett C.S."/>
            <person name="Edmands S."/>
            <person name="Li W."/>
            <person name="Burton R.S."/>
        </authorList>
    </citation>
    <scope>NUCLEOTIDE SEQUENCE [LARGE SCALE GENOMIC DNA]</scope>
    <source>
        <strain evidence="9 10">San Diego</strain>
    </source>
</reference>
<dbReference type="GO" id="GO:0008061">
    <property type="term" value="F:chitin binding"/>
    <property type="evidence" value="ECO:0007669"/>
    <property type="project" value="UniProtKB-KW"/>
</dbReference>
<feature type="compositionally biased region" description="Low complexity" evidence="6">
    <location>
        <begin position="802"/>
        <end position="813"/>
    </location>
</feature>
<evidence type="ECO:0000256" key="5">
    <source>
        <dbReference type="ARBA" id="ARBA00023180"/>
    </source>
</evidence>
<feature type="region of interest" description="Disordered" evidence="6">
    <location>
        <begin position="881"/>
        <end position="912"/>
    </location>
</feature>
<keyword evidence="10" id="KW-1185">Reference proteome</keyword>
<evidence type="ECO:0000256" key="1">
    <source>
        <dbReference type="ARBA" id="ARBA00022669"/>
    </source>
</evidence>
<dbReference type="OMA" id="CVWARES"/>
<dbReference type="SUPFAM" id="SSF57625">
    <property type="entry name" value="Invertebrate chitin-binding proteins"/>
    <property type="match status" value="3"/>
</dbReference>
<dbReference type="GO" id="GO:0005576">
    <property type="term" value="C:extracellular region"/>
    <property type="evidence" value="ECO:0007669"/>
    <property type="project" value="InterPro"/>
</dbReference>
<accession>A0A553P1A1</accession>
<comment type="caution">
    <text evidence="9">The sequence shown here is derived from an EMBL/GenBank/DDBJ whole genome shotgun (WGS) entry which is preliminary data.</text>
</comment>
<protein>
    <recommendedName>
        <fullName evidence="8">Chitin-binding type-2 domain-containing protein</fullName>
    </recommendedName>
</protein>
<dbReference type="STRING" id="6832.A0A553P1A1"/>
<feature type="compositionally biased region" description="Basic and acidic residues" evidence="6">
    <location>
        <begin position="943"/>
        <end position="959"/>
    </location>
</feature>
<feature type="compositionally biased region" description="Acidic residues" evidence="6">
    <location>
        <begin position="354"/>
        <end position="365"/>
    </location>
</feature>
<feature type="compositionally biased region" description="Basic and acidic residues" evidence="6">
    <location>
        <begin position="314"/>
        <end position="334"/>
    </location>
</feature>
<proteinExistence type="predicted"/>
<feature type="compositionally biased region" description="Polar residues" evidence="6">
    <location>
        <begin position="829"/>
        <end position="838"/>
    </location>
</feature>
<dbReference type="InterPro" id="IPR036508">
    <property type="entry name" value="Chitin-bd_dom_sf"/>
</dbReference>
<dbReference type="EMBL" id="VCGU01000008">
    <property type="protein sequence ID" value="TRY71468.1"/>
    <property type="molecule type" value="Genomic_DNA"/>
</dbReference>
<dbReference type="PANTHER" id="PTHR23301">
    <property type="entry name" value="CHITIN BINDING PERITROPHIN-A"/>
    <property type="match status" value="1"/>
</dbReference>